<keyword evidence="1" id="KW-0678">Repressor</keyword>
<evidence type="ECO:0000256" key="4">
    <source>
        <dbReference type="ARBA" id="ARBA00023163"/>
    </source>
</evidence>
<proteinExistence type="predicted"/>
<feature type="domain" description="HTH lacI-type" evidence="5">
    <location>
        <begin position="7"/>
        <end position="61"/>
    </location>
</feature>
<evidence type="ECO:0000313" key="7">
    <source>
        <dbReference type="EMBL" id="SCC05062.1"/>
    </source>
</evidence>
<evidence type="ECO:0000256" key="3">
    <source>
        <dbReference type="ARBA" id="ARBA00023125"/>
    </source>
</evidence>
<reference evidence="8" key="1">
    <citation type="submission" date="2016-08" db="EMBL/GenBank/DDBJ databases">
        <authorList>
            <person name="Varghese N."/>
            <person name="Submissions Spin"/>
        </authorList>
    </citation>
    <scope>NUCLEOTIDE SEQUENCE [LARGE SCALE GENOMIC DNA]</scope>
    <source>
        <strain evidence="8">R-53094</strain>
    </source>
</reference>
<dbReference type="PROSITE" id="PS50932">
    <property type="entry name" value="HTH_LACI_2"/>
    <property type="match status" value="1"/>
</dbReference>
<protein>
    <submittedName>
        <fullName evidence="7">Transcriptional regulator, LacI family</fullName>
    </submittedName>
</protein>
<dbReference type="SUPFAM" id="SSF53822">
    <property type="entry name" value="Periplasmic binding protein-like I"/>
    <property type="match status" value="1"/>
</dbReference>
<dbReference type="InterPro" id="IPR028082">
    <property type="entry name" value="Peripla_BP_I"/>
</dbReference>
<keyword evidence="8" id="KW-1185">Reference proteome</keyword>
<organism evidence="7 8">
    <name type="scientific">Weissella bombi</name>
    <dbReference type="NCBI Taxonomy" id="1505725"/>
    <lineage>
        <taxon>Bacteria</taxon>
        <taxon>Bacillati</taxon>
        <taxon>Bacillota</taxon>
        <taxon>Bacilli</taxon>
        <taxon>Lactobacillales</taxon>
        <taxon>Lactobacillaceae</taxon>
        <taxon>Weissella</taxon>
    </lineage>
</organism>
<evidence type="ECO:0000259" key="5">
    <source>
        <dbReference type="PROSITE" id="PS50932"/>
    </source>
</evidence>
<keyword evidence="4" id="KW-0804">Transcription</keyword>
<dbReference type="PANTHER" id="PTHR30146:SF95">
    <property type="entry name" value="RIBOSE OPERON REPRESSOR"/>
    <property type="match status" value="1"/>
</dbReference>
<evidence type="ECO:0000259" key="6">
    <source>
        <dbReference type="PROSITE" id="PS50943"/>
    </source>
</evidence>
<dbReference type="SUPFAM" id="SSF47413">
    <property type="entry name" value="lambda repressor-like DNA-binding domains"/>
    <property type="match status" value="1"/>
</dbReference>
<dbReference type="InterPro" id="IPR000843">
    <property type="entry name" value="HTH_LacI"/>
</dbReference>
<dbReference type="GO" id="GO:0003700">
    <property type="term" value="F:DNA-binding transcription factor activity"/>
    <property type="evidence" value="ECO:0007669"/>
    <property type="project" value="TreeGrafter"/>
</dbReference>
<evidence type="ECO:0000256" key="1">
    <source>
        <dbReference type="ARBA" id="ARBA00022491"/>
    </source>
</evidence>
<dbReference type="EMBL" id="FMAO01000010">
    <property type="protein sequence ID" value="SCC05062.1"/>
    <property type="molecule type" value="Genomic_DNA"/>
</dbReference>
<accession>A0A1C4BE91</accession>
<dbReference type="GO" id="GO:0000976">
    <property type="term" value="F:transcription cis-regulatory region binding"/>
    <property type="evidence" value="ECO:0007669"/>
    <property type="project" value="TreeGrafter"/>
</dbReference>
<dbReference type="Gene3D" id="1.10.260.40">
    <property type="entry name" value="lambda repressor-like DNA-binding domains"/>
    <property type="match status" value="1"/>
</dbReference>
<dbReference type="Pfam" id="PF13377">
    <property type="entry name" value="Peripla_BP_3"/>
    <property type="match status" value="1"/>
</dbReference>
<dbReference type="Proteomes" id="UP000199268">
    <property type="component" value="Unassembled WGS sequence"/>
</dbReference>
<dbReference type="PROSITE" id="PS50943">
    <property type="entry name" value="HTH_CROC1"/>
    <property type="match status" value="1"/>
</dbReference>
<gene>
    <name evidence="7" type="ORF">GA0061074_11046</name>
</gene>
<dbReference type="SMART" id="SM00354">
    <property type="entry name" value="HTH_LACI"/>
    <property type="match status" value="1"/>
</dbReference>
<dbReference type="PRINTS" id="PR00036">
    <property type="entry name" value="HTHLACI"/>
</dbReference>
<dbReference type="PROSITE" id="PS00356">
    <property type="entry name" value="HTH_LACI_1"/>
    <property type="match status" value="1"/>
</dbReference>
<feature type="domain" description="HTH cro/C1-type" evidence="6">
    <location>
        <begin position="9"/>
        <end position="51"/>
    </location>
</feature>
<dbReference type="AlphaFoldDB" id="A0A1C4BE91"/>
<dbReference type="STRING" id="1505725.GA0061074_11046"/>
<sequence>MVSNMKPKLEDVAKLAGVSKTTASRVLNNRGYLSEKTLKKVHDAMETLNYQPNAAARQLFKQETGLIGLIFPTVSNPFFGELVNYLEYELYQRDFKVIIGNSLQDTDKETDYLNQLLAGQVDGLIVGTHNQGIAEYKYSHLPIVAIDRIMNSDIPIVESDNYHGGVLATERLINAGVKHIVHTNGPSSLETPAHRRRVAYETIMKNNGLEPHTFTIDFKLSFAEKKRRYQQLFDSYPDMEALFVSNDVDASIIMAIAKERGRKIPEDLLIVGYDGTELMRNVMPQLTTVVQPIEEMAKIAVDILLKRIAGDKTESEYILPVTLWEGTTGHR</sequence>
<keyword evidence="3" id="KW-0238">DNA-binding</keyword>
<dbReference type="CDD" id="cd06291">
    <property type="entry name" value="PBP1_Qymf-like"/>
    <property type="match status" value="1"/>
</dbReference>
<name>A0A1C4BE91_9LACO</name>
<keyword evidence="2" id="KW-0805">Transcription regulation</keyword>
<dbReference type="InterPro" id="IPR010982">
    <property type="entry name" value="Lambda_DNA-bd_dom_sf"/>
</dbReference>
<evidence type="ECO:0000256" key="2">
    <source>
        <dbReference type="ARBA" id="ARBA00023015"/>
    </source>
</evidence>
<dbReference type="PANTHER" id="PTHR30146">
    <property type="entry name" value="LACI-RELATED TRANSCRIPTIONAL REPRESSOR"/>
    <property type="match status" value="1"/>
</dbReference>
<dbReference type="InterPro" id="IPR001387">
    <property type="entry name" value="Cro/C1-type_HTH"/>
</dbReference>
<evidence type="ECO:0000313" key="8">
    <source>
        <dbReference type="Proteomes" id="UP000199268"/>
    </source>
</evidence>
<dbReference type="Gene3D" id="3.40.50.2300">
    <property type="match status" value="2"/>
</dbReference>
<dbReference type="InterPro" id="IPR046335">
    <property type="entry name" value="LacI/GalR-like_sensor"/>
</dbReference>
<dbReference type="CDD" id="cd01392">
    <property type="entry name" value="HTH_LacI"/>
    <property type="match status" value="1"/>
</dbReference>
<dbReference type="Pfam" id="PF00356">
    <property type="entry name" value="LacI"/>
    <property type="match status" value="1"/>
</dbReference>